<gene>
    <name evidence="2" type="ORF">SPBR_00709</name>
</gene>
<feature type="compositionally biased region" description="Pro residues" evidence="1">
    <location>
        <begin position="1"/>
        <end position="14"/>
    </location>
</feature>
<organism evidence="2 3">
    <name type="scientific">Sporothrix brasiliensis 5110</name>
    <dbReference type="NCBI Taxonomy" id="1398154"/>
    <lineage>
        <taxon>Eukaryota</taxon>
        <taxon>Fungi</taxon>
        <taxon>Dikarya</taxon>
        <taxon>Ascomycota</taxon>
        <taxon>Pezizomycotina</taxon>
        <taxon>Sordariomycetes</taxon>
        <taxon>Sordariomycetidae</taxon>
        <taxon>Ophiostomatales</taxon>
        <taxon>Ophiostomataceae</taxon>
        <taxon>Sporothrix</taxon>
    </lineage>
</organism>
<protein>
    <submittedName>
        <fullName evidence="2">Uncharacterized protein</fullName>
    </submittedName>
</protein>
<dbReference type="EMBL" id="AWTV01000008">
    <property type="protein sequence ID" value="KIH90420.1"/>
    <property type="molecule type" value="Genomic_DNA"/>
</dbReference>
<proteinExistence type="predicted"/>
<evidence type="ECO:0000256" key="1">
    <source>
        <dbReference type="SAM" id="MobiDB-lite"/>
    </source>
</evidence>
<accession>A0A0C2IUH5</accession>
<dbReference type="GeneID" id="63673949"/>
<feature type="compositionally biased region" description="Polar residues" evidence="1">
    <location>
        <begin position="32"/>
        <end position="41"/>
    </location>
</feature>
<reference evidence="2 3" key="1">
    <citation type="journal article" date="2014" name="BMC Genomics">
        <title>Comparative genomics of the major fungal agents of human and animal Sporotrichosis: Sporothrix schenckii and Sporothrix brasiliensis.</title>
        <authorList>
            <person name="Teixeira M.M."/>
            <person name="de Almeida L.G."/>
            <person name="Kubitschek-Barreira P."/>
            <person name="Alves F.L."/>
            <person name="Kioshima E.S."/>
            <person name="Abadio A.K."/>
            <person name="Fernandes L."/>
            <person name="Derengowski L.S."/>
            <person name="Ferreira K.S."/>
            <person name="Souza R.C."/>
            <person name="Ruiz J.C."/>
            <person name="de Andrade N.C."/>
            <person name="Paes H.C."/>
            <person name="Nicola A.M."/>
            <person name="Albuquerque P."/>
            <person name="Gerber A.L."/>
            <person name="Martins V.P."/>
            <person name="Peconick L.D."/>
            <person name="Neto A.V."/>
            <person name="Chaucanez C.B."/>
            <person name="Silva P.A."/>
            <person name="Cunha O.L."/>
            <person name="de Oliveira F.F."/>
            <person name="dos Santos T.C."/>
            <person name="Barros A.L."/>
            <person name="Soares M.A."/>
            <person name="de Oliveira L.M."/>
            <person name="Marini M.M."/>
            <person name="Villalobos-Duno H."/>
            <person name="Cunha M.M."/>
            <person name="de Hoog S."/>
            <person name="da Silveira J.F."/>
            <person name="Henrissat B."/>
            <person name="Nino-Vega G.A."/>
            <person name="Cisalpino P.S."/>
            <person name="Mora-Montes H.M."/>
            <person name="Almeida S.R."/>
            <person name="Stajich J.E."/>
            <person name="Lopes-Bezerra L.M."/>
            <person name="Vasconcelos A.T."/>
            <person name="Felipe M.S."/>
        </authorList>
    </citation>
    <scope>NUCLEOTIDE SEQUENCE [LARGE SCALE GENOMIC DNA]</scope>
    <source>
        <strain evidence="2 3">5110</strain>
    </source>
</reference>
<dbReference type="HOGENOM" id="CLU_1046528_0_0_1"/>
<dbReference type="Proteomes" id="UP000031575">
    <property type="component" value="Unassembled WGS sequence"/>
</dbReference>
<comment type="caution">
    <text evidence="2">The sequence shown here is derived from an EMBL/GenBank/DDBJ whole genome shotgun (WGS) entry which is preliminary data.</text>
</comment>
<keyword evidence="3" id="KW-1185">Reference proteome</keyword>
<feature type="compositionally biased region" description="Low complexity" evidence="1">
    <location>
        <begin position="47"/>
        <end position="57"/>
    </location>
</feature>
<evidence type="ECO:0000313" key="3">
    <source>
        <dbReference type="Proteomes" id="UP000031575"/>
    </source>
</evidence>
<dbReference type="AlphaFoldDB" id="A0A0C2IUH5"/>
<evidence type="ECO:0000313" key="2">
    <source>
        <dbReference type="EMBL" id="KIH90420.1"/>
    </source>
</evidence>
<feature type="region of interest" description="Disordered" evidence="1">
    <location>
        <begin position="1"/>
        <end position="57"/>
    </location>
</feature>
<dbReference type="RefSeq" id="XP_040618430.1">
    <property type="nucleotide sequence ID" value="XM_040759028.1"/>
</dbReference>
<sequence>MSRQASPPPAFPPTPEDETGMAELHPDCGRAKSTQGITPVSRSGIMDSVVDTPTSPSSSLALSRFEFEYGKGNEGGMGCSHSESKDEDLILWTKPMPAIYPTSLGSEPGQAGRRGVLHTLWARQNLAGLEAEIEAEMKVNSESVGLQIALQEQGWISTHFGASHTGHPKAISPYLPSTVGADQIALSRSPIGGKLGEKLSGLRLATSPTELAAALHNAVDVPMLAAIGTSVGLRTSIEPHISVHGSLDAVVGESQNGTVIQTTTRT</sequence>
<dbReference type="VEuPathDB" id="FungiDB:SPBR_00709"/>
<name>A0A0C2IUH5_9PEZI</name>
<dbReference type="OrthoDB" id="5344482at2759"/>